<sequence>MIIDYLIKKSHIHTYVNMLEEHPISYPKTIGLSIGFLLIFPAMQMIIQREEPGFMAIEQFILTFVVIFFLALFYFVIQSVQAKEQQKYLSMMLQQQNLYIQSLELIQQNMREFKHDYHNMMVSLYLQSKEGNVQEIEQRLSQMMNDFDDSIGEKMNLVTQLSNIKISEIKSLLMEKLTIMQKKKIPVKLEILYEIKSINMNVMDYTRILGILLDNSIEEVEAYYGEVVIIMLQQDSGLYLRVENTIHEHIHIHEISKPGYSTKGSARGMGLSSMENMIIKYPNIIHNVMCENDKFIQEITILGK</sequence>
<dbReference type="PANTHER" id="PTHR40448">
    <property type="entry name" value="TWO-COMPONENT SENSOR HISTIDINE KINASE"/>
    <property type="match status" value="1"/>
</dbReference>
<evidence type="ECO:0000259" key="2">
    <source>
        <dbReference type="Pfam" id="PF14501"/>
    </source>
</evidence>
<proteinExistence type="predicted"/>
<evidence type="ECO:0000313" key="3">
    <source>
        <dbReference type="EMBL" id="MDM8194884.1"/>
    </source>
</evidence>
<reference evidence="3 4" key="2">
    <citation type="submission" date="2023-06" db="EMBL/GenBank/DDBJ databases">
        <authorList>
            <person name="Zeman M."/>
            <person name="Kubasova T."/>
            <person name="Jahodarova E."/>
            <person name="Nykrynova M."/>
            <person name="Rychlik I."/>
        </authorList>
    </citation>
    <scope>NUCLEOTIDE SEQUENCE [LARGE SCALE GENOMIC DNA]</scope>
    <source>
        <strain evidence="3 4">ET341</strain>
    </source>
</reference>
<gene>
    <name evidence="3" type="ORF">QUV98_00935</name>
</gene>
<dbReference type="InterPro" id="IPR036890">
    <property type="entry name" value="HATPase_C_sf"/>
</dbReference>
<organism evidence="3 4">
    <name type="scientific">Massilimicrobiota timonensis</name>
    <dbReference type="NCBI Taxonomy" id="1776392"/>
    <lineage>
        <taxon>Bacteria</taxon>
        <taxon>Bacillati</taxon>
        <taxon>Bacillota</taxon>
        <taxon>Erysipelotrichia</taxon>
        <taxon>Erysipelotrichales</taxon>
        <taxon>Erysipelotrichaceae</taxon>
        <taxon>Massilimicrobiota</taxon>
    </lineage>
</organism>
<dbReference type="SUPFAM" id="SSF55874">
    <property type="entry name" value="ATPase domain of HSP90 chaperone/DNA topoisomerase II/histidine kinase"/>
    <property type="match status" value="1"/>
</dbReference>
<keyword evidence="4" id="KW-1185">Reference proteome</keyword>
<feature type="transmembrane region" description="Helical" evidence="1">
    <location>
        <begin position="59"/>
        <end position="77"/>
    </location>
</feature>
<dbReference type="Proteomes" id="UP001529275">
    <property type="component" value="Unassembled WGS sequence"/>
</dbReference>
<reference evidence="4" key="1">
    <citation type="submission" date="2023-06" db="EMBL/GenBank/DDBJ databases">
        <title>Identification and characterization of horizontal gene transfer across gut microbiota members of farm animals based on homology search.</title>
        <authorList>
            <person name="Zeman M."/>
            <person name="Kubasova T."/>
            <person name="Jahodarova E."/>
            <person name="Nykrynova M."/>
            <person name="Rychlik I."/>
        </authorList>
    </citation>
    <scope>NUCLEOTIDE SEQUENCE [LARGE SCALE GENOMIC DNA]</scope>
    <source>
        <strain evidence="4">ET341</strain>
    </source>
</reference>
<feature type="transmembrane region" description="Helical" evidence="1">
    <location>
        <begin position="29"/>
        <end position="47"/>
    </location>
</feature>
<feature type="domain" description="Sensor histidine kinase NatK-like C-terminal" evidence="2">
    <location>
        <begin position="200"/>
        <end position="301"/>
    </location>
</feature>
<keyword evidence="1" id="KW-0472">Membrane</keyword>
<protein>
    <submittedName>
        <fullName evidence="3">GHKL domain-containing protein</fullName>
    </submittedName>
</protein>
<keyword evidence="1" id="KW-1133">Transmembrane helix</keyword>
<keyword evidence="1" id="KW-0812">Transmembrane</keyword>
<dbReference type="EMBL" id="JAUDCK010000002">
    <property type="protein sequence ID" value="MDM8194884.1"/>
    <property type="molecule type" value="Genomic_DNA"/>
</dbReference>
<accession>A0ABT7UFF6</accession>
<dbReference type="InterPro" id="IPR032834">
    <property type="entry name" value="NatK-like_C"/>
</dbReference>
<dbReference type="Gene3D" id="3.30.565.10">
    <property type="entry name" value="Histidine kinase-like ATPase, C-terminal domain"/>
    <property type="match status" value="1"/>
</dbReference>
<dbReference type="Pfam" id="PF14501">
    <property type="entry name" value="HATPase_c_5"/>
    <property type="match status" value="1"/>
</dbReference>
<name>A0ABT7UFF6_9FIRM</name>
<comment type="caution">
    <text evidence="3">The sequence shown here is derived from an EMBL/GenBank/DDBJ whole genome shotgun (WGS) entry which is preliminary data.</text>
</comment>
<evidence type="ECO:0000313" key="4">
    <source>
        <dbReference type="Proteomes" id="UP001529275"/>
    </source>
</evidence>
<evidence type="ECO:0000256" key="1">
    <source>
        <dbReference type="SAM" id="Phobius"/>
    </source>
</evidence>
<dbReference type="PANTHER" id="PTHR40448:SF1">
    <property type="entry name" value="TWO-COMPONENT SENSOR HISTIDINE KINASE"/>
    <property type="match status" value="1"/>
</dbReference>